<accession>A0A0L8IGK9</accession>
<evidence type="ECO:0000313" key="2">
    <source>
        <dbReference type="EMBL" id="KOG00129.1"/>
    </source>
</evidence>
<feature type="region of interest" description="Disordered" evidence="1">
    <location>
        <begin position="40"/>
        <end position="60"/>
    </location>
</feature>
<dbReference type="AlphaFoldDB" id="A0A0L8IGK9"/>
<sequence length="81" mass="9023">MLCSENRLYYLQSESKVQIRYATGKAANSKTIYPSKRRTVSLMPSSTRSTPVSSSTSEAKSESEYQKFCFSMFVDSSLTAG</sequence>
<organism evidence="2">
    <name type="scientific">Octopus bimaculoides</name>
    <name type="common">California two-spotted octopus</name>
    <dbReference type="NCBI Taxonomy" id="37653"/>
    <lineage>
        <taxon>Eukaryota</taxon>
        <taxon>Metazoa</taxon>
        <taxon>Spiralia</taxon>
        <taxon>Lophotrochozoa</taxon>
        <taxon>Mollusca</taxon>
        <taxon>Cephalopoda</taxon>
        <taxon>Coleoidea</taxon>
        <taxon>Octopodiformes</taxon>
        <taxon>Octopoda</taxon>
        <taxon>Incirrata</taxon>
        <taxon>Octopodidae</taxon>
        <taxon>Octopus</taxon>
    </lineage>
</organism>
<protein>
    <submittedName>
        <fullName evidence="2">Uncharacterized protein</fullName>
    </submittedName>
</protein>
<dbReference type="EMBL" id="KQ415847">
    <property type="protein sequence ID" value="KOG00129.1"/>
    <property type="molecule type" value="Genomic_DNA"/>
</dbReference>
<gene>
    <name evidence="2" type="ORF">OCBIM_22007758mg</name>
</gene>
<evidence type="ECO:0000256" key="1">
    <source>
        <dbReference type="SAM" id="MobiDB-lite"/>
    </source>
</evidence>
<name>A0A0L8IGK9_OCTBM</name>
<reference evidence="2" key="1">
    <citation type="submission" date="2015-07" db="EMBL/GenBank/DDBJ databases">
        <title>MeaNS - Measles Nucleotide Surveillance Program.</title>
        <authorList>
            <person name="Tran T."/>
            <person name="Druce J."/>
        </authorList>
    </citation>
    <scope>NUCLEOTIDE SEQUENCE</scope>
    <source>
        <strain evidence="2">UCB-OBI-ISO-001</strain>
        <tissue evidence="2">Gonad</tissue>
    </source>
</reference>
<proteinExistence type="predicted"/>
<feature type="compositionally biased region" description="Low complexity" evidence="1">
    <location>
        <begin position="45"/>
        <end position="58"/>
    </location>
</feature>